<dbReference type="Pfam" id="PF04542">
    <property type="entry name" value="Sigma70_r2"/>
    <property type="match status" value="1"/>
</dbReference>
<dbReference type="Proteomes" id="UP000808337">
    <property type="component" value="Unassembled WGS sequence"/>
</dbReference>
<dbReference type="Pfam" id="PF08281">
    <property type="entry name" value="Sigma70_r4_2"/>
    <property type="match status" value="1"/>
</dbReference>
<evidence type="ECO:0000256" key="4">
    <source>
        <dbReference type="ARBA" id="ARBA00023125"/>
    </source>
</evidence>
<proteinExistence type="inferred from homology"/>
<dbReference type="SUPFAM" id="SSF88659">
    <property type="entry name" value="Sigma3 and sigma4 domains of RNA polymerase sigma factors"/>
    <property type="match status" value="1"/>
</dbReference>
<evidence type="ECO:0000256" key="5">
    <source>
        <dbReference type="ARBA" id="ARBA00023163"/>
    </source>
</evidence>
<keyword evidence="4" id="KW-0238">DNA-binding</keyword>
<feature type="domain" description="RNA polymerase sigma factor 70 region 4 type 2" evidence="7">
    <location>
        <begin position="128"/>
        <end position="179"/>
    </location>
</feature>
<dbReference type="InterPro" id="IPR036388">
    <property type="entry name" value="WH-like_DNA-bd_sf"/>
</dbReference>
<accession>A0A9D7XRU8</accession>
<feature type="domain" description="RNA polymerase sigma-70 region 2" evidence="6">
    <location>
        <begin position="27"/>
        <end position="92"/>
    </location>
</feature>
<dbReference type="InterPro" id="IPR014284">
    <property type="entry name" value="RNA_pol_sigma-70_dom"/>
</dbReference>
<keyword evidence="5" id="KW-0804">Transcription</keyword>
<dbReference type="InterPro" id="IPR039425">
    <property type="entry name" value="RNA_pol_sigma-70-like"/>
</dbReference>
<gene>
    <name evidence="8" type="ORF">IPP15_04805</name>
</gene>
<dbReference type="AlphaFoldDB" id="A0A9D7XRU8"/>
<evidence type="ECO:0000256" key="1">
    <source>
        <dbReference type="ARBA" id="ARBA00010641"/>
    </source>
</evidence>
<dbReference type="InterPro" id="IPR013249">
    <property type="entry name" value="RNA_pol_sigma70_r4_t2"/>
</dbReference>
<reference evidence="8 9" key="1">
    <citation type="submission" date="2020-10" db="EMBL/GenBank/DDBJ databases">
        <title>Connecting structure to function with the recovery of over 1000 high-quality activated sludge metagenome-assembled genomes encoding full-length rRNA genes using long-read sequencing.</title>
        <authorList>
            <person name="Singleton C.M."/>
            <person name="Petriglieri F."/>
            <person name="Kristensen J.M."/>
            <person name="Kirkegaard R.H."/>
            <person name="Michaelsen T.Y."/>
            <person name="Andersen M.H."/>
            <person name="Karst S.M."/>
            <person name="Dueholm M.S."/>
            <person name="Nielsen P.H."/>
            <person name="Albertsen M."/>
        </authorList>
    </citation>
    <scope>NUCLEOTIDE SEQUENCE [LARGE SCALE GENOMIC DNA]</scope>
    <source>
        <strain evidence="8">Ribe_18-Q3-R11-54_MAXAC.273</strain>
    </source>
</reference>
<protein>
    <submittedName>
        <fullName evidence="8">Sigma-70 family RNA polymerase sigma factor</fullName>
    </submittedName>
</protein>
<name>A0A9D7XRU8_9BACT</name>
<dbReference type="GO" id="GO:0016987">
    <property type="term" value="F:sigma factor activity"/>
    <property type="evidence" value="ECO:0007669"/>
    <property type="project" value="UniProtKB-KW"/>
</dbReference>
<dbReference type="NCBIfam" id="TIGR02937">
    <property type="entry name" value="sigma70-ECF"/>
    <property type="match status" value="1"/>
</dbReference>
<dbReference type="GO" id="GO:0003677">
    <property type="term" value="F:DNA binding"/>
    <property type="evidence" value="ECO:0007669"/>
    <property type="project" value="UniProtKB-KW"/>
</dbReference>
<keyword evidence="2" id="KW-0805">Transcription regulation</keyword>
<dbReference type="SUPFAM" id="SSF88946">
    <property type="entry name" value="Sigma2 domain of RNA polymerase sigma factors"/>
    <property type="match status" value="1"/>
</dbReference>
<evidence type="ECO:0000259" key="7">
    <source>
        <dbReference type="Pfam" id="PF08281"/>
    </source>
</evidence>
<dbReference type="InterPro" id="IPR013324">
    <property type="entry name" value="RNA_pol_sigma_r3/r4-like"/>
</dbReference>
<evidence type="ECO:0000256" key="3">
    <source>
        <dbReference type="ARBA" id="ARBA00023082"/>
    </source>
</evidence>
<dbReference type="PANTHER" id="PTHR43133:SF8">
    <property type="entry name" value="RNA POLYMERASE SIGMA FACTOR HI_1459-RELATED"/>
    <property type="match status" value="1"/>
</dbReference>
<evidence type="ECO:0000256" key="2">
    <source>
        <dbReference type="ARBA" id="ARBA00023015"/>
    </source>
</evidence>
<dbReference type="InterPro" id="IPR007627">
    <property type="entry name" value="RNA_pol_sigma70_r2"/>
</dbReference>
<dbReference type="GO" id="GO:0006352">
    <property type="term" value="P:DNA-templated transcription initiation"/>
    <property type="evidence" value="ECO:0007669"/>
    <property type="project" value="InterPro"/>
</dbReference>
<evidence type="ECO:0000259" key="6">
    <source>
        <dbReference type="Pfam" id="PF04542"/>
    </source>
</evidence>
<comment type="similarity">
    <text evidence="1">Belongs to the sigma-70 factor family. ECF subfamily.</text>
</comment>
<dbReference type="PANTHER" id="PTHR43133">
    <property type="entry name" value="RNA POLYMERASE ECF-TYPE SIGMA FACTO"/>
    <property type="match status" value="1"/>
</dbReference>
<dbReference type="Gene3D" id="1.10.1740.10">
    <property type="match status" value="1"/>
</dbReference>
<organism evidence="8 9">
    <name type="scientific">Candidatus Opimibacter skivensis</name>
    <dbReference type="NCBI Taxonomy" id="2982028"/>
    <lineage>
        <taxon>Bacteria</taxon>
        <taxon>Pseudomonadati</taxon>
        <taxon>Bacteroidota</taxon>
        <taxon>Saprospiria</taxon>
        <taxon>Saprospirales</taxon>
        <taxon>Saprospiraceae</taxon>
        <taxon>Candidatus Opimibacter</taxon>
    </lineage>
</organism>
<dbReference type="Gene3D" id="1.10.10.10">
    <property type="entry name" value="Winged helix-like DNA-binding domain superfamily/Winged helix DNA-binding domain"/>
    <property type="match status" value="1"/>
</dbReference>
<dbReference type="CDD" id="cd06171">
    <property type="entry name" value="Sigma70_r4"/>
    <property type="match status" value="1"/>
</dbReference>
<keyword evidence="3" id="KW-0731">Sigma factor</keyword>
<sequence length="195" mass="22813">MADQLPSDQELIQSYRSGKNRDALGTLYLRYMELVYGVCLKYFSQPELAQDAVMDIYEHVNRKIPNHEVENFPAWLYMVSKNHCLQALRKKSNSLTVSLDDHIMQNGQEWHQEDDTFELAVSEDQEERLNGCIEELPDKQKMCIRMFYFEKKSYADICALTLLPMDHVRSNIQNGRRNLKKCMLSKQRLGSGKNI</sequence>
<comment type="caution">
    <text evidence="8">The sequence shown here is derived from an EMBL/GenBank/DDBJ whole genome shotgun (WGS) entry which is preliminary data.</text>
</comment>
<evidence type="ECO:0000313" key="9">
    <source>
        <dbReference type="Proteomes" id="UP000808337"/>
    </source>
</evidence>
<dbReference type="InterPro" id="IPR013325">
    <property type="entry name" value="RNA_pol_sigma_r2"/>
</dbReference>
<dbReference type="EMBL" id="JADKGY010000001">
    <property type="protein sequence ID" value="MBK9981733.1"/>
    <property type="molecule type" value="Genomic_DNA"/>
</dbReference>
<evidence type="ECO:0000313" key="8">
    <source>
        <dbReference type="EMBL" id="MBK9981733.1"/>
    </source>
</evidence>